<protein>
    <submittedName>
        <fullName evidence="1">Uncharacterized protein</fullName>
    </submittedName>
</protein>
<dbReference type="EMBL" id="BTRK01000005">
    <property type="protein sequence ID" value="GMR54326.1"/>
    <property type="molecule type" value="Genomic_DNA"/>
</dbReference>
<dbReference type="AlphaFoldDB" id="A0AAN5D0W5"/>
<evidence type="ECO:0000313" key="1">
    <source>
        <dbReference type="EMBL" id="GMR54326.1"/>
    </source>
</evidence>
<sequence length="81" mass="9142">LDRIVWSSMTLTTLSSLIDPLPSIRIAYGRSLQIQCTIDSSTVCSRLLEGDPRSDIKHGVSHNNHHMVSYLLLYDDERNEG</sequence>
<proteinExistence type="predicted"/>
<dbReference type="Proteomes" id="UP001328107">
    <property type="component" value="Unassembled WGS sequence"/>
</dbReference>
<keyword evidence="2" id="KW-1185">Reference proteome</keyword>
<evidence type="ECO:0000313" key="2">
    <source>
        <dbReference type="Proteomes" id="UP001328107"/>
    </source>
</evidence>
<comment type="caution">
    <text evidence="1">The sequence shown here is derived from an EMBL/GenBank/DDBJ whole genome shotgun (WGS) entry which is preliminary data.</text>
</comment>
<gene>
    <name evidence="1" type="ORF">PMAYCL1PPCAC_24521</name>
</gene>
<organism evidence="1 2">
    <name type="scientific">Pristionchus mayeri</name>
    <dbReference type="NCBI Taxonomy" id="1317129"/>
    <lineage>
        <taxon>Eukaryota</taxon>
        <taxon>Metazoa</taxon>
        <taxon>Ecdysozoa</taxon>
        <taxon>Nematoda</taxon>
        <taxon>Chromadorea</taxon>
        <taxon>Rhabditida</taxon>
        <taxon>Rhabditina</taxon>
        <taxon>Diplogasteromorpha</taxon>
        <taxon>Diplogasteroidea</taxon>
        <taxon>Neodiplogasteridae</taxon>
        <taxon>Pristionchus</taxon>
    </lineage>
</organism>
<feature type="non-terminal residue" evidence="1">
    <location>
        <position position="1"/>
    </location>
</feature>
<name>A0AAN5D0W5_9BILA</name>
<accession>A0AAN5D0W5</accession>
<reference evidence="2" key="1">
    <citation type="submission" date="2022-10" db="EMBL/GenBank/DDBJ databases">
        <title>Genome assembly of Pristionchus species.</title>
        <authorList>
            <person name="Yoshida K."/>
            <person name="Sommer R.J."/>
        </authorList>
    </citation>
    <scope>NUCLEOTIDE SEQUENCE [LARGE SCALE GENOMIC DNA]</scope>
    <source>
        <strain evidence="2">RS5460</strain>
    </source>
</reference>